<organism evidence="1 2">
    <name type="scientific">Candidatus Magnetoglobus multicellularis str. Araruama</name>
    <dbReference type="NCBI Taxonomy" id="890399"/>
    <lineage>
        <taxon>Bacteria</taxon>
        <taxon>Pseudomonadati</taxon>
        <taxon>Thermodesulfobacteriota</taxon>
        <taxon>Desulfobacteria</taxon>
        <taxon>Desulfobacterales</taxon>
        <taxon>Desulfobacteraceae</taxon>
        <taxon>Candidatus Magnetoglobus</taxon>
    </lineage>
</organism>
<dbReference type="Proteomes" id="UP000189670">
    <property type="component" value="Unassembled WGS sequence"/>
</dbReference>
<dbReference type="EMBL" id="ATBP01001360">
    <property type="protein sequence ID" value="ETR67479.1"/>
    <property type="molecule type" value="Genomic_DNA"/>
</dbReference>
<evidence type="ECO:0000313" key="2">
    <source>
        <dbReference type="Proteomes" id="UP000189670"/>
    </source>
</evidence>
<gene>
    <name evidence="1" type="ORF">OMM_11554</name>
</gene>
<evidence type="ECO:0008006" key="3">
    <source>
        <dbReference type="Google" id="ProtNLM"/>
    </source>
</evidence>
<name>A0A1V1NY09_9BACT</name>
<evidence type="ECO:0000313" key="1">
    <source>
        <dbReference type="EMBL" id="ETR67479.1"/>
    </source>
</evidence>
<dbReference type="AlphaFoldDB" id="A0A1V1NY09"/>
<accession>A0A1V1NY09</accession>
<sequence length="90" mass="10426">MGTVYFGSLKSGKEIDFITKNKAGLFDKYQVTLSITSENKKRELSPFTLADQYLAKGKNYLLSFDDNEEPIHFQNTPIVRKNIFRFLIEI</sequence>
<comment type="caution">
    <text evidence="1">The sequence shown here is derived from an EMBL/GenBank/DDBJ whole genome shotgun (WGS) entry which is preliminary data.</text>
</comment>
<proteinExistence type="predicted"/>
<protein>
    <recommendedName>
        <fullName evidence="3">DUF4143 domain-containing protein</fullName>
    </recommendedName>
</protein>
<reference evidence="2" key="1">
    <citation type="submission" date="2012-11" db="EMBL/GenBank/DDBJ databases">
        <authorList>
            <person name="Lucero-Rivera Y.E."/>
            <person name="Tovar-Ramirez D."/>
        </authorList>
    </citation>
    <scope>NUCLEOTIDE SEQUENCE [LARGE SCALE GENOMIC DNA]</scope>
    <source>
        <strain evidence="2">Araruama</strain>
    </source>
</reference>